<reference evidence="2 3" key="1">
    <citation type="submission" date="2019-04" db="EMBL/GenBank/DDBJ databases">
        <authorList>
            <consortium name="Wellcome Sanger Institute Data Sharing"/>
        </authorList>
    </citation>
    <scope>NUCLEOTIDE SEQUENCE [LARGE SCALE GENOMIC DNA]</scope>
</reference>
<organism evidence="2 3">
    <name type="scientific">Scleropages formosus</name>
    <name type="common">Asian bonytongue</name>
    <name type="synonym">Osteoglossum formosum</name>
    <dbReference type="NCBI Taxonomy" id="113540"/>
    <lineage>
        <taxon>Eukaryota</taxon>
        <taxon>Metazoa</taxon>
        <taxon>Chordata</taxon>
        <taxon>Craniata</taxon>
        <taxon>Vertebrata</taxon>
        <taxon>Euteleostomi</taxon>
        <taxon>Actinopterygii</taxon>
        <taxon>Neopterygii</taxon>
        <taxon>Teleostei</taxon>
        <taxon>Osteoglossocephala</taxon>
        <taxon>Osteoglossomorpha</taxon>
        <taxon>Osteoglossiformes</taxon>
        <taxon>Osteoglossidae</taxon>
        <taxon>Scleropages</taxon>
    </lineage>
</organism>
<protein>
    <submittedName>
        <fullName evidence="2">Uncharacterized protein</fullName>
    </submittedName>
</protein>
<feature type="signal peptide" evidence="1">
    <location>
        <begin position="1"/>
        <end position="25"/>
    </location>
</feature>
<feature type="chain" id="PRO_5034146124" evidence="1">
    <location>
        <begin position="26"/>
        <end position="133"/>
    </location>
</feature>
<reference evidence="2" key="2">
    <citation type="submission" date="2025-08" db="UniProtKB">
        <authorList>
            <consortium name="Ensembl"/>
        </authorList>
    </citation>
    <scope>IDENTIFICATION</scope>
</reference>
<name>A0A8C9T2B6_SCLFO</name>
<evidence type="ECO:0000256" key="1">
    <source>
        <dbReference type="SAM" id="SignalP"/>
    </source>
</evidence>
<evidence type="ECO:0000313" key="2">
    <source>
        <dbReference type="Ensembl" id="ENSSFOP00015041097.1"/>
    </source>
</evidence>
<reference evidence="2" key="3">
    <citation type="submission" date="2025-09" db="UniProtKB">
        <authorList>
            <consortium name="Ensembl"/>
        </authorList>
    </citation>
    <scope>IDENTIFICATION</scope>
</reference>
<dbReference type="OrthoDB" id="9884289at2759"/>
<evidence type="ECO:0000313" key="3">
    <source>
        <dbReference type="Proteomes" id="UP000694397"/>
    </source>
</evidence>
<dbReference type="Ensembl" id="ENSSFOT00015063519.1">
    <property type="protein sequence ID" value="ENSSFOP00015041097.1"/>
    <property type="gene ID" value="ENSSFOG00015025158.1"/>
</dbReference>
<keyword evidence="3" id="KW-1185">Reference proteome</keyword>
<sequence>ERMRLLVRAALSLVVLCCLTERAQGAPKGRYAWVRCNPFGNKSNCVTHMGPWIDLPQPSKAGNPGNVEKESLRTYRFHVQWMRCGGVTSQRISREDGSGQDCFHSMFGLFPFSEKMRCDELLMVIFPHTNGHL</sequence>
<proteinExistence type="predicted"/>
<dbReference type="AlphaFoldDB" id="A0A8C9T2B6"/>
<keyword evidence="1" id="KW-0732">Signal</keyword>
<dbReference type="Pfam" id="PF04360">
    <property type="entry name" value="Serglycin"/>
    <property type="match status" value="1"/>
</dbReference>
<dbReference type="Proteomes" id="UP000694397">
    <property type="component" value="Chromosome 4"/>
</dbReference>
<dbReference type="InterPro" id="IPR007455">
    <property type="entry name" value="Serglycin"/>
</dbReference>
<accession>A0A8C9T2B6</accession>